<organism evidence="1 2">
    <name type="scientific">Ascobolus immersus RN42</name>
    <dbReference type="NCBI Taxonomy" id="1160509"/>
    <lineage>
        <taxon>Eukaryota</taxon>
        <taxon>Fungi</taxon>
        <taxon>Dikarya</taxon>
        <taxon>Ascomycota</taxon>
        <taxon>Pezizomycotina</taxon>
        <taxon>Pezizomycetes</taxon>
        <taxon>Pezizales</taxon>
        <taxon>Ascobolaceae</taxon>
        <taxon>Ascobolus</taxon>
    </lineage>
</organism>
<dbReference type="AlphaFoldDB" id="A0A3N4I731"/>
<sequence>MSLEASKRQTTKWQPGRVIHTGIRSFEYVGLPHMRGNTVPGLPSPSAGLSSRHYIYICTSSVIKIQIWQAPIHLLQSMATSTTSYNTQLLARYLNPSSRLPTTTRPFTQLLTILYDPTHSSSRFCPPSPLFPTVESHLLFYLTDLEPHLAAYHANLNGNKRHEHLLNQCAHDFWLSVDIMAAHWTVLRDRHRARLLRQSQCELVAAALQALQAEVRSIISSDRMEDVEAFVEKVKTACKRTRVLLENFLLSPKLRSERIEVLLLQYLREDGVNLDVVMGLERAGEEKDRAVREYEESVPFSLRDI</sequence>
<gene>
    <name evidence="1" type="ORF">BJ508DRAFT_108813</name>
</gene>
<name>A0A3N4I731_ASCIM</name>
<evidence type="ECO:0000313" key="2">
    <source>
        <dbReference type="Proteomes" id="UP000275078"/>
    </source>
</evidence>
<evidence type="ECO:0000313" key="1">
    <source>
        <dbReference type="EMBL" id="RPA81883.1"/>
    </source>
</evidence>
<accession>A0A3N4I731</accession>
<dbReference type="Proteomes" id="UP000275078">
    <property type="component" value="Unassembled WGS sequence"/>
</dbReference>
<protein>
    <submittedName>
        <fullName evidence="1">Uncharacterized protein</fullName>
    </submittedName>
</protein>
<reference evidence="1 2" key="1">
    <citation type="journal article" date="2018" name="Nat. Ecol. Evol.">
        <title>Pezizomycetes genomes reveal the molecular basis of ectomycorrhizal truffle lifestyle.</title>
        <authorList>
            <person name="Murat C."/>
            <person name="Payen T."/>
            <person name="Noel B."/>
            <person name="Kuo A."/>
            <person name="Morin E."/>
            <person name="Chen J."/>
            <person name="Kohler A."/>
            <person name="Krizsan K."/>
            <person name="Balestrini R."/>
            <person name="Da Silva C."/>
            <person name="Montanini B."/>
            <person name="Hainaut M."/>
            <person name="Levati E."/>
            <person name="Barry K.W."/>
            <person name="Belfiori B."/>
            <person name="Cichocki N."/>
            <person name="Clum A."/>
            <person name="Dockter R.B."/>
            <person name="Fauchery L."/>
            <person name="Guy J."/>
            <person name="Iotti M."/>
            <person name="Le Tacon F."/>
            <person name="Lindquist E.A."/>
            <person name="Lipzen A."/>
            <person name="Malagnac F."/>
            <person name="Mello A."/>
            <person name="Molinier V."/>
            <person name="Miyauchi S."/>
            <person name="Poulain J."/>
            <person name="Riccioni C."/>
            <person name="Rubini A."/>
            <person name="Sitrit Y."/>
            <person name="Splivallo R."/>
            <person name="Traeger S."/>
            <person name="Wang M."/>
            <person name="Zifcakova L."/>
            <person name="Wipf D."/>
            <person name="Zambonelli A."/>
            <person name="Paolocci F."/>
            <person name="Nowrousian M."/>
            <person name="Ottonello S."/>
            <person name="Baldrian P."/>
            <person name="Spatafora J.W."/>
            <person name="Henrissat B."/>
            <person name="Nagy L.G."/>
            <person name="Aury J.M."/>
            <person name="Wincker P."/>
            <person name="Grigoriev I.V."/>
            <person name="Bonfante P."/>
            <person name="Martin F.M."/>
        </authorList>
    </citation>
    <scope>NUCLEOTIDE SEQUENCE [LARGE SCALE GENOMIC DNA]</scope>
    <source>
        <strain evidence="1 2">RN42</strain>
    </source>
</reference>
<dbReference type="EMBL" id="ML119676">
    <property type="protein sequence ID" value="RPA81883.1"/>
    <property type="molecule type" value="Genomic_DNA"/>
</dbReference>
<proteinExistence type="predicted"/>
<keyword evidence="2" id="KW-1185">Reference proteome</keyword>